<gene>
    <name evidence="1" type="ORF">Zmor_024784</name>
</gene>
<sequence length="140" mass="16990">MFVFAESTIENDVGLSLVRILEVERFPLRQLTKIVLRHQETYPSRCERTIDEEEIRFFFIGRTWSDRTNRIEIGPCRTDCYRHKRRLLARTKRTLRTLHLKIIEFFDDPLQNTRFRSSEEDVFYFCLTLLRSNDTNVRIN</sequence>
<evidence type="ECO:0000313" key="2">
    <source>
        <dbReference type="Proteomes" id="UP001168821"/>
    </source>
</evidence>
<accession>A0AA38M900</accession>
<name>A0AA38M900_9CUCU</name>
<dbReference type="AlphaFoldDB" id="A0AA38M900"/>
<keyword evidence="2" id="KW-1185">Reference proteome</keyword>
<comment type="caution">
    <text evidence="1">The sequence shown here is derived from an EMBL/GenBank/DDBJ whole genome shotgun (WGS) entry which is preliminary data.</text>
</comment>
<organism evidence="1 2">
    <name type="scientific">Zophobas morio</name>
    <dbReference type="NCBI Taxonomy" id="2755281"/>
    <lineage>
        <taxon>Eukaryota</taxon>
        <taxon>Metazoa</taxon>
        <taxon>Ecdysozoa</taxon>
        <taxon>Arthropoda</taxon>
        <taxon>Hexapoda</taxon>
        <taxon>Insecta</taxon>
        <taxon>Pterygota</taxon>
        <taxon>Neoptera</taxon>
        <taxon>Endopterygota</taxon>
        <taxon>Coleoptera</taxon>
        <taxon>Polyphaga</taxon>
        <taxon>Cucujiformia</taxon>
        <taxon>Tenebrionidae</taxon>
        <taxon>Zophobas</taxon>
    </lineage>
</organism>
<evidence type="ECO:0000313" key="1">
    <source>
        <dbReference type="EMBL" id="KAJ3647257.1"/>
    </source>
</evidence>
<dbReference type="Proteomes" id="UP001168821">
    <property type="component" value="Unassembled WGS sequence"/>
</dbReference>
<proteinExistence type="predicted"/>
<reference evidence="1" key="1">
    <citation type="journal article" date="2023" name="G3 (Bethesda)">
        <title>Whole genome assemblies of Zophobas morio and Tenebrio molitor.</title>
        <authorList>
            <person name="Kaur S."/>
            <person name="Stinson S.A."/>
            <person name="diCenzo G.C."/>
        </authorList>
    </citation>
    <scope>NUCLEOTIDE SEQUENCE</scope>
    <source>
        <strain evidence="1">QUZm001</strain>
    </source>
</reference>
<protein>
    <submittedName>
        <fullName evidence="1">Uncharacterized protein</fullName>
    </submittedName>
</protein>
<dbReference type="EMBL" id="JALNTZ010000007">
    <property type="protein sequence ID" value="KAJ3647257.1"/>
    <property type="molecule type" value="Genomic_DNA"/>
</dbReference>